<reference evidence="4" key="2">
    <citation type="submission" date="2019-09" db="UniProtKB">
        <authorList>
            <consortium name="WormBaseParasite"/>
        </authorList>
    </citation>
    <scope>IDENTIFICATION</scope>
</reference>
<gene>
    <name evidence="2" type="ORF">HPBE_LOCUS17386</name>
</gene>
<dbReference type="InterPro" id="IPR036397">
    <property type="entry name" value="RNaseH_sf"/>
</dbReference>
<feature type="compositionally biased region" description="Polar residues" evidence="1">
    <location>
        <begin position="472"/>
        <end position="485"/>
    </location>
</feature>
<evidence type="ECO:0000313" key="3">
    <source>
        <dbReference type="Proteomes" id="UP000050761"/>
    </source>
</evidence>
<feature type="compositionally biased region" description="Polar residues" evidence="1">
    <location>
        <begin position="130"/>
        <end position="143"/>
    </location>
</feature>
<dbReference type="WBParaSite" id="HPBE_0001738701-mRNA-1">
    <property type="protein sequence ID" value="HPBE_0001738701-mRNA-1"/>
    <property type="gene ID" value="HPBE_0001738701"/>
</dbReference>
<reference evidence="2 3" key="1">
    <citation type="submission" date="2018-11" db="EMBL/GenBank/DDBJ databases">
        <authorList>
            <consortium name="Pathogen Informatics"/>
        </authorList>
    </citation>
    <scope>NUCLEOTIDE SEQUENCE [LARGE SCALE GENOMIC DNA]</scope>
</reference>
<dbReference type="OrthoDB" id="5332616at2759"/>
<proteinExistence type="predicted"/>
<dbReference type="InterPro" id="IPR001888">
    <property type="entry name" value="Transposase_1"/>
</dbReference>
<dbReference type="AlphaFoldDB" id="A0A183G6P5"/>
<feature type="compositionally biased region" description="Low complexity" evidence="1">
    <location>
        <begin position="1"/>
        <end position="18"/>
    </location>
</feature>
<organism evidence="3 4">
    <name type="scientific">Heligmosomoides polygyrus</name>
    <name type="common">Parasitic roundworm</name>
    <dbReference type="NCBI Taxonomy" id="6339"/>
    <lineage>
        <taxon>Eukaryota</taxon>
        <taxon>Metazoa</taxon>
        <taxon>Ecdysozoa</taxon>
        <taxon>Nematoda</taxon>
        <taxon>Chromadorea</taxon>
        <taxon>Rhabditida</taxon>
        <taxon>Rhabditina</taxon>
        <taxon>Rhabditomorpha</taxon>
        <taxon>Strongyloidea</taxon>
        <taxon>Heligmosomidae</taxon>
        <taxon>Heligmosomoides</taxon>
    </lineage>
</organism>
<dbReference type="Proteomes" id="UP000050761">
    <property type="component" value="Unassembled WGS sequence"/>
</dbReference>
<accession>A0A183G6P5</accession>
<keyword evidence="3" id="KW-1185">Reference proteome</keyword>
<dbReference type="EMBL" id="UZAH01029986">
    <property type="protein sequence ID" value="VDP08747.1"/>
    <property type="molecule type" value="Genomic_DNA"/>
</dbReference>
<feature type="region of interest" description="Disordered" evidence="1">
    <location>
        <begin position="1"/>
        <end position="32"/>
    </location>
</feature>
<dbReference type="Pfam" id="PF01359">
    <property type="entry name" value="Transposase_1"/>
    <property type="match status" value="1"/>
</dbReference>
<feature type="compositionally biased region" description="Polar residues" evidence="1">
    <location>
        <begin position="19"/>
        <end position="29"/>
    </location>
</feature>
<evidence type="ECO:0000313" key="2">
    <source>
        <dbReference type="EMBL" id="VDP08747.1"/>
    </source>
</evidence>
<dbReference type="GO" id="GO:0003676">
    <property type="term" value="F:nucleic acid binding"/>
    <property type="evidence" value="ECO:0007669"/>
    <property type="project" value="InterPro"/>
</dbReference>
<protein>
    <submittedName>
        <fullName evidence="4">ULP_PROTEASE domain-containing protein</fullName>
    </submittedName>
</protein>
<feature type="region of interest" description="Disordered" evidence="1">
    <location>
        <begin position="121"/>
        <end position="143"/>
    </location>
</feature>
<dbReference type="Gene3D" id="3.30.420.10">
    <property type="entry name" value="Ribonuclease H-like superfamily/Ribonuclease H"/>
    <property type="match status" value="1"/>
</dbReference>
<evidence type="ECO:0000256" key="1">
    <source>
        <dbReference type="SAM" id="MobiDB-lite"/>
    </source>
</evidence>
<sequence length="601" mass="67130">MSSYSSSSSPGYPLISSSQPRTAYSTAPAKTSLGRSVPSYEEVYSGAAKPTLKAYDIDLSIHIGASTALPASRIERVTCCFDEIDAYRPHAHLDAYKPRIPAAGLDLPLIVKPLRQFERDATMERRSRSTETSAMAATDAQQSRVEAAGLCRRRTMGGADDARPKWYSSSVDGGPESSTLPKNFLRKPSILHTAAPVQVEAVPSPDDDVHLPPKSARSFGTLAEATQTPSEPKRLEKARRLELVNCIAKPVQLVDCLTKRAPRAYESTRSLFFQSSPELFEQWDIHPQSQGVFTEERKRYPWHQIDPDDDQVGKEVHREANHFREDSGYRSDRKSSVDLSADLRRAAAVSDAYAPIPSQKLDECDLSNTSEFSDSDGGDFQWDDGHTNSKRYSLVLRTQTPLRVKTIIGALSISQDHPRTITFYEWRRGTEAQSATSAAHWGGHHYVNAVNRCFERFAGDTDKEDKKDPVATTRTRLYQIDSRQPPSNPRLPKNTDSLDPHALAGSMQSTRISICQSLLLRSPRKEFPEELEMRVEFSRLHRTSCLALPREEETPTQANSNVLLCCFWDSNGMLYFELLPQGHTVNIVVYAAQLQKLAEAV</sequence>
<accession>A0A3P8A4M3</accession>
<evidence type="ECO:0000313" key="4">
    <source>
        <dbReference type="WBParaSite" id="HPBE_0001738701-mRNA-1"/>
    </source>
</evidence>
<feature type="region of interest" description="Disordered" evidence="1">
    <location>
        <begin position="461"/>
        <end position="502"/>
    </location>
</feature>
<name>A0A183G6P5_HELPZ</name>